<feature type="non-terminal residue" evidence="2">
    <location>
        <position position="1"/>
    </location>
</feature>
<proteinExistence type="predicted"/>
<sequence>SLHPYRRALVLGNARPSPPPPPSGAGGHTDGTPPHLPWTCWRHFGAWLEQLVGTGTVSRRALTDKDPRPEEDARIVGHLMHLRPLREMARDPRFAAGAQA</sequence>
<feature type="region of interest" description="Disordered" evidence="1">
    <location>
        <begin position="1"/>
        <end position="35"/>
    </location>
</feature>
<protein>
    <recommendedName>
        <fullName evidence="4">Selenoprotein O</fullName>
    </recommendedName>
</protein>
<comment type="caution">
    <text evidence="2">The sequence shown here is derived from an EMBL/GenBank/DDBJ whole genome shotgun (WGS) entry which is preliminary data.</text>
</comment>
<name>A0ABN9QLT2_9DINO</name>
<evidence type="ECO:0000313" key="3">
    <source>
        <dbReference type="Proteomes" id="UP001189429"/>
    </source>
</evidence>
<keyword evidence="3" id="KW-1185">Reference proteome</keyword>
<reference evidence="2" key="1">
    <citation type="submission" date="2023-10" db="EMBL/GenBank/DDBJ databases">
        <authorList>
            <person name="Chen Y."/>
            <person name="Shah S."/>
            <person name="Dougan E. K."/>
            <person name="Thang M."/>
            <person name="Chan C."/>
        </authorList>
    </citation>
    <scope>NUCLEOTIDE SEQUENCE [LARGE SCALE GENOMIC DNA]</scope>
</reference>
<feature type="non-terminal residue" evidence="2">
    <location>
        <position position="100"/>
    </location>
</feature>
<accession>A0ABN9QLT2</accession>
<evidence type="ECO:0000313" key="2">
    <source>
        <dbReference type="EMBL" id="CAK0807075.1"/>
    </source>
</evidence>
<dbReference type="EMBL" id="CAUYUJ010003838">
    <property type="protein sequence ID" value="CAK0807075.1"/>
    <property type="molecule type" value="Genomic_DNA"/>
</dbReference>
<organism evidence="2 3">
    <name type="scientific">Prorocentrum cordatum</name>
    <dbReference type="NCBI Taxonomy" id="2364126"/>
    <lineage>
        <taxon>Eukaryota</taxon>
        <taxon>Sar</taxon>
        <taxon>Alveolata</taxon>
        <taxon>Dinophyceae</taxon>
        <taxon>Prorocentrales</taxon>
        <taxon>Prorocentraceae</taxon>
        <taxon>Prorocentrum</taxon>
    </lineage>
</organism>
<evidence type="ECO:0000256" key="1">
    <source>
        <dbReference type="SAM" id="MobiDB-lite"/>
    </source>
</evidence>
<gene>
    <name evidence="2" type="ORF">PCOR1329_LOCUS13066</name>
</gene>
<dbReference type="Proteomes" id="UP001189429">
    <property type="component" value="Unassembled WGS sequence"/>
</dbReference>
<evidence type="ECO:0008006" key="4">
    <source>
        <dbReference type="Google" id="ProtNLM"/>
    </source>
</evidence>